<sequence>MPSKFLELSKEEQAFIVASIQIRIQAEKEASKK</sequence>
<dbReference type="EMBL" id="BK014660">
    <property type="protein sequence ID" value="DAD66430.1"/>
    <property type="molecule type" value="Genomic_DNA"/>
</dbReference>
<evidence type="ECO:0000313" key="1">
    <source>
        <dbReference type="EMBL" id="DAD66430.1"/>
    </source>
</evidence>
<accession>A0A8S5L953</accession>
<name>A0A8S5L953_9CAUD</name>
<reference evidence="1" key="1">
    <citation type="journal article" date="2021" name="Proc. Natl. Acad. Sci. U.S.A.">
        <title>A Catalog of Tens of Thousands of Viruses from Human Metagenomes Reveals Hidden Associations with Chronic Diseases.</title>
        <authorList>
            <person name="Tisza M.J."/>
            <person name="Buck C.B."/>
        </authorList>
    </citation>
    <scope>NUCLEOTIDE SEQUENCE</scope>
    <source>
        <strain evidence="1">CtSyg22</strain>
    </source>
</reference>
<organism evidence="1">
    <name type="scientific">Myoviridae sp. ctSyg22</name>
    <dbReference type="NCBI Taxonomy" id="2823545"/>
    <lineage>
        <taxon>Viruses</taxon>
        <taxon>Duplodnaviria</taxon>
        <taxon>Heunggongvirae</taxon>
        <taxon>Uroviricota</taxon>
        <taxon>Caudoviricetes</taxon>
    </lineage>
</organism>
<protein>
    <submittedName>
        <fullName evidence="1">Uncharacterized protein</fullName>
    </submittedName>
</protein>
<proteinExistence type="predicted"/>